<proteinExistence type="inferred from homology"/>
<gene>
    <name evidence="5" type="ORF">SAMN04488535_1790</name>
</gene>
<dbReference type="OrthoDB" id="7665907at2"/>
<protein>
    <submittedName>
        <fullName evidence="5">Glycosyl transferase family 2</fullName>
    </submittedName>
</protein>
<sequence length="264" mass="28754">MPSLSALVTAYHRTGADELDLALGSLLAQTLPPDEIVLVFDGAVSDEVRQVAAARGVRVVTLERNVGSGLASQAGLDTITSTYVARLDSDDVAKPERFAAQVAYLEAHPETGAVGTAVEEFADAPGDGGAIRRLPEDPHDYLRINSPINNPSVMLRTAAVKEVGGYTDVHLMEDYDLYARLAAGGWRLHNLPEPLTYFRVNPAQFARRTGKGMFAAEKDMQARLVSYGLIGPWRARFNLAARTAYRMLPTALLTRVYAQLFHRS</sequence>
<dbReference type="GO" id="GO:0016757">
    <property type="term" value="F:glycosyltransferase activity"/>
    <property type="evidence" value="ECO:0007669"/>
    <property type="project" value="UniProtKB-KW"/>
</dbReference>
<evidence type="ECO:0000256" key="3">
    <source>
        <dbReference type="ARBA" id="ARBA00022679"/>
    </source>
</evidence>
<dbReference type="InterPro" id="IPR001173">
    <property type="entry name" value="Glyco_trans_2-like"/>
</dbReference>
<keyword evidence="6" id="KW-1185">Reference proteome</keyword>
<evidence type="ECO:0000313" key="5">
    <source>
        <dbReference type="EMBL" id="SDM06950.1"/>
    </source>
</evidence>
<reference evidence="6" key="1">
    <citation type="submission" date="2016-10" db="EMBL/GenBank/DDBJ databases">
        <authorList>
            <person name="Varghese N."/>
            <person name="Submissions S."/>
        </authorList>
    </citation>
    <scope>NUCLEOTIDE SEQUENCE [LARGE SCALE GENOMIC DNA]</scope>
    <source>
        <strain evidence="6">DSM 20632</strain>
    </source>
</reference>
<name>A0A1G9Q7N0_9CORY</name>
<accession>A0A1G9Q7N0</accession>
<dbReference type="STRING" id="38302.SAMN04488535_1790"/>
<dbReference type="InterPro" id="IPR050834">
    <property type="entry name" value="Glycosyltransf_2"/>
</dbReference>
<feature type="domain" description="Glycosyltransferase 2-like" evidence="4">
    <location>
        <begin position="5"/>
        <end position="132"/>
    </location>
</feature>
<comment type="similarity">
    <text evidence="1">Belongs to the glycosyltransferase 2 family.</text>
</comment>
<keyword evidence="3 5" id="KW-0808">Transferase</keyword>
<dbReference type="PANTHER" id="PTHR43685">
    <property type="entry name" value="GLYCOSYLTRANSFERASE"/>
    <property type="match status" value="1"/>
</dbReference>
<dbReference type="EMBL" id="LT629700">
    <property type="protein sequence ID" value="SDM06950.1"/>
    <property type="molecule type" value="Genomic_DNA"/>
</dbReference>
<dbReference type="Pfam" id="PF00535">
    <property type="entry name" value="Glycos_transf_2"/>
    <property type="match status" value="1"/>
</dbReference>
<organism evidence="5 6">
    <name type="scientific">Corynebacterium mycetoides</name>
    <dbReference type="NCBI Taxonomy" id="38302"/>
    <lineage>
        <taxon>Bacteria</taxon>
        <taxon>Bacillati</taxon>
        <taxon>Actinomycetota</taxon>
        <taxon>Actinomycetes</taxon>
        <taxon>Mycobacteriales</taxon>
        <taxon>Corynebacteriaceae</taxon>
        <taxon>Corynebacterium</taxon>
    </lineage>
</organism>
<dbReference type="PANTHER" id="PTHR43685:SF5">
    <property type="entry name" value="GLYCOSYLTRANSFERASE EPSE-RELATED"/>
    <property type="match status" value="1"/>
</dbReference>
<evidence type="ECO:0000256" key="1">
    <source>
        <dbReference type="ARBA" id="ARBA00006739"/>
    </source>
</evidence>
<dbReference type="AlphaFoldDB" id="A0A1G9Q7N0"/>
<dbReference type="InterPro" id="IPR029044">
    <property type="entry name" value="Nucleotide-diphossugar_trans"/>
</dbReference>
<dbReference type="RefSeq" id="WP_092151374.1">
    <property type="nucleotide sequence ID" value="NZ_LT629700.1"/>
</dbReference>
<dbReference type="Proteomes" id="UP000199350">
    <property type="component" value="Chromosome I"/>
</dbReference>
<evidence type="ECO:0000259" key="4">
    <source>
        <dbReference type="Pfam" id="PF00535"/>
    </source>
</evidence>
<evidence type="ECO:0000256" key="2">
    <source>
        <dbReference type="ARBA" id="ARBA00022676"/>
    </source>
</evidence>
<evidence type="ECO:0000313" key="6">
    <source>
        <dbReference type="Proteomes" id="UP000199350"/>
    </source>
</evidence>
<dbReference type="Gene3D" id="3.90.550.10">
    <property type="entry name" value="Spore Coat Polysaccharide Biosynthesis Protein SpsA, Chain A"/>
    <property type="match status" value="1"/>
</dbReference>
<dbReference type="SUPFAM" id="SSF53448">
    <property type="entry name" value="Nucleotide-diphospho-sugar transferases"/>
    <property type="match status" value="1"/>
</dbReference>
<keyword evidence="2" id="KW-0328">Glycosyltransferase</keyword>